<dbReference type="RefSeq" id="WP_112880396.1">
    <property type="nucleotide sequence ID" value="NZ_QLUW01000001.1"/>
</dbReference>
<evidence type="ECO:0000256" key="3">
    <source>
        <dbReference type="PIRSR" id="PIRSR607837-1"/>
    </source>
</evidence>
<dbReference type="EMBL" id="QLUW01000001">
    <property type="protein sequence ID" value="RAP77271.1"/>
    <property type="molecule type" value="Genomic_DNA"/>
</dbReference>
<reference evidence="4 5" key="1">
    <citation type="submission" date="2018-06" db="EMBL/GenBank/DDBJ databases">
        <title>Paenibacillus montanisoli sp. nov., isolated from mountain area soil.</title>
        <authorList>
            <person name="Wu M."/>
        </authorList>
    </citation>
    <scope>NUCLEOTIDE SEQUENCE [LARGE SCALE GENOMIC DNA]</scope>
    <source>
        <strain evidence="4 5">RA17</strain>
    </source>
</reference>
<proteinExistence type="inferred from homology"/>
<comment type="caution">
    <text evidence="4">The sequence shown here is derived from an EMBL/GenBank/DDBJ whole genome shotgun (WGS) entry which is preliminary data.</text>
</comment>
<dbReference type="GO" id="GO:0046872">
    <property type="term" value="F:metal ion binding"/>
    <property type="evidence" value="ECO:0007669"/>
    <property type="project" value="UniProtKB-KW"/>
</dbReference>
<protein>
    <recommendedName>
        <fullName evidence="6">Damage-inducible protein DinB</fullName>
    </recommendedName>
</protein>
<feature type="binding site" evidence="3">
    <location>
        <position position="125"/>
    </location>
    <ligand>
        <name>a divalent metal cation</name>
        <dbReference type="ChEBI" id="CHEBI:60240"/>
    </ligand>
</feature>
<dbReference type="Pfam" id="PF05163">
    <property type="entry name" value="DinB"/>
    <property type="match status" value="1"/>
</dbReference>
<dbReference type="OrthoDB" id="119432at2"/>
<dbReference type="AlphaFoldDB" id="A0A328U798"/>
<comment type="similarity">
    <text evidence="1">Belongs to the DinB family.</text>
</comment>
<evidence type="ECO:0000313" key="4">
    <source>
        <dbReference type="EMBL" id="RAP77271.1"/>
    </source>
</evidence>
<name>A0A328U798_9BACL</name>
<dbReference type="InterPro" id="IPR034660">
    <property type="entry name" value="DinB/YfiT-like"/>
</dbReference>
<dbReference type="Gene3D" id="1.20.120.450">
    <property type="entry name" value="dinb family like domain"/>
    <property type="match status" value="1"/>
</dbReference>
<feature type="binding site" evidence="3">
    <location>
        <position position="48"/>
    </location>
    <ligand>
        <name>a divalent metal cation</name>
        <dbReference type="ChEBI" id="CHEBI:60240"/>
    </ligand>
</feature>
<evidence type="ECO:0008006" key="6">
    <source>
        <dbReference type="Google" id="ProtNLM"/>
    </source>
</evidence>
<sequence length="164" mass="18581">MFTNVQSFINEYRLESASTQKQFDSFTDASLKQKIAPDHRTLGYLAWHIVATAGKLAPTGLIIHAVDPYEQPVSARAIAESYRKTANDVLVAVKQQLTDDMLHKTIQFYENQWTIGYVLYGFLKHEIHHRGQLTVLMRQAGLPVAGMYGPSKEEWLGMGMQPQK</sequence>
<dbReference type="SUPFAM" id="SSF109854">
    <property type="entry name" value="DinB/YfiT-like putative metalloenzymes"/>
    <property type="match status" value="1"/>
</dbReference>
<dbReference type="Proteomes" id="UP000249260">
    <property type="component" value="Unassembled WGS sequence"/>
</dbReference>
<evidence type="ECO:0000313" key="5">
    <source>
        <dbReference type="Proteomes" id="UP000249260"/>
    </source>
</evidence>
<organism evidence="4 5">
    <name type="scientific">Paenibacillus montanisoli</name>
    <dbReference type="NCBI Taxonomy" id="2081970"/>
    <lineage>
        <taxon>Bacteria</taxon>
        <taxon>Bacillati</taxon>
        <taxon>Bacillota</taxon>
        <taxon>Bacilli</taxon>
        <taxon>Bacillales</taxon>
        <taxon>Paenibacillaceae</taxon>
        <taxon>Paenibacillus</taxon>
    </lineage>
</organism>
<evidence type="ECO:0000256" key="1">
    <source>
        <dbReference type="ARBA" id="ARBA00008635"/>
    </source>
</evidence>
<keyword evidence="5" id="KW-1185">Reference proteome</keyword>
<accession>A0A328U798</accession>
<feature type="binding site" evidence="3">
    <location>
        <position position="129"/>
    </location>
    <ligand>
        <name>a divalent metal cation</name>
        <dbReference type="ChEBI" id="CHEBI:60240"/>
    </ligand>
</feature>
<gene>
    <name evidence="4" type="ORF">DL346_01875</name>
</gene>
<evidence type="ECO:0000256" key="2">
    <source>
        <dbReference type="ARBA" id="ARBA00022723"/>
    </source>
</evidence>
<dbReference type="InterPro" id="IPR007837">
    <property type="entry name" value="DinB"/>
</dbReference>
<keyword evidence="2 3" id="KW-0479">Metal-binding</keyword>